<evidence type="ECO:0000259" key="1">
    <source>
        <dbReference type="Pfam" id="PF20068"/>
    </source>
</evidence>
<name>M1WTB5_PSEP2</name>
<dbReference type="InterPro" id="IPR027598">
    <property type="entry name" value="Amphi-Trp_dom"/>
</dbReference>
<dbReference type="PATRIC" id="fig|879567.3.peg.2324"/>
<proteinExistence type="predicted"/>
<evidence type="ECO:0000313" key="3">
    <source>
        <dbReference type="Proteomes" id="UP000011724"/>
    </source>
</evidence>
<dbReference type="Pfam" id="PF20068">
    <property type="entry name" value="Amphi-Trp"/>
    <property type="match status" value="1"/>
</dbReference>
<reference evidence="3" key="2">
    <citation type="journal article" date="2013" name="Stand. Genomic Sci.">
        <title>Complete genome sequence of Desulfocapsa sulfexigens, a marine deltaproteobacterium specialized in disproportionating inorganic sulfur compounds.</title>
        <authorList>
            <person name="Finster K.W."/>
            <person name="Kjeldsen K.U."/>
            <person name="Kube M."/>
            <person name="Reinhardt R."/>
            <person name="Mussmann M."/>
            <person name="Amann R."/>
            <person name="Schreiber L."/>
        </authorList>
    </citation>
    <scope>NUCLEOTIDE SEQUENCE [LARGE SCALE GENOMIC DNA]</scope>
    <source>
        <strain evidence="3">DSM 10523 / SB164P1</strain>
    </source>
</reference>
<dbReference type="OrthoDB" id="5465055at2"/>
<accession>M1WTB5</accession>
<dbReference type="AlphaFoldDB" id="M1WTB5"/>
<dbReference type="eggNOG" id="ENOG50318BV">
    <property type="taxonomic scope" value="Bacteria"/>
</dbReference>
<protein>
    <recommendedName>
        <fullName evidence="1">Amphi-Trp domain-containing protein</fullName>
    </recommendedName>
</protein>
<dbReference type="HOGENOM" id="CLU_1774399_0_0_7"/>
<dbReference type="STRING" id="1322246.BN4_12177"/>
<keyword evidence="3" id="KW-1185">Reference proteome</keyword>
<dbReference type="EMBL" id="FO203427">
    <property type="protein sequence ID" value="CCH49412.1"/>
    <property type="molecule type" value="Genomic_DNA"/>
</dbReference>
<sequence>MSSDKRLGANPLSWVDPNAVAKPVEIPITDTTGLTPIPVVANGGFFLPPDSGPANKEKIMEKAKVKIKETMGIEQVVTHLKDLTHSLESGLIRVRDGEQTVSLGVAEEVFFEMKLSRKKDKAKCSIEIFWDDDGQKTKGSFTISDK</sequence>
<reference evidence="2 3" key="1">
    <citation type="journal article" date="2013" name="PLoS ONE">
        <title>The first genomic and proteomic characterization of a deep-sea sulfate reducer: insights into the piezophilic lifestyle of Desulfovibrio piezophilus.</title>
        <authorList>
            <person name="Pradel N."/>
            <person name="Ji B."/>
            <person name="Gimenez G."/>
            <person name="Talla E."/>
            <person name="Lenoble P."/>
            <person name="Garel M."/>
            <person name="Tamburini C."/>
            <person name="Fourquet P."/>
            <person name="Lebrun R."/>
            <person name="Bertin P."/>
            <person name="Denis Y."/>
            <person name="Pophillat M."/>
            <person name="Barbe V."/>
            <person name="Ollivier B."/>
            <person name="Dolla A."/>
        </authorList>
    </citation>
    <scope>NUCLEOTIDE SEQUENCE [LARGE SCALE GENOMIC DNA]</scope>
    <source>
        <strain evidence="3">DSM 10523 / SB164P1</strain>
    </source>
</reference>
<dbReference type="Proteomes" id="UP000011724">
    <property type="component" value="Chromosome"/>
</dbReference>
<dbReference type="RefSeq" id="WP_015415456.1">
    <property type="nucleotide sequence ID" value="NC_020409.1"/>
</dbReference>
<feature type="domain" description="Amphi-Trp" evidence="1">
    <location>
        <begin position="62"/>
        <end position="144"/>
    </location>
</feature>
<gene>
    <name evidence="2" type="ordered locus">BN4_12177</name>
</gene>
<dbReference type="NCBIfam" id="TIGR04354">
    <property type="entry name" value="amphi-Trp"/>
    <property type="match status" value="1"/>
</dbReference>
<dbReference type="KEGG" id="dpi:BN4_12177"/>
<evidence type="ECO:0000313" key="2">
    <source>
        <dbReference type="EMBL" id="CCH49412.1"/>
    </source>
</evidence>
<organism evidence="2 3">
    <name type="scientific">Pseudodesulfovibrio piezophilus (strain DSM 21447 / JCM 15486 / C1TLV30)</name>
    <name type="common">Desulfovibrio piezophilus</name>
    <dbReference type="NCBI Taxonomy" id="1322246"/>
    <lineage>
        <taxon>Bacteria</taxon>
        <taxon>Pseudomonadati</taxon>
        <taxon>Thermodesulfobacteriota</taxon>
        <taxon>Desulfovibrionia</taxon>
        <taxon>Desulfovibrionales</taxon>
        <taxon>Desulfovibrionaceae</taxon>
    </lineage>
</organism>